<gene>
    <name evidence="1" type="ORF">FPY71_05945</name>
</gene>
<dbReference type="OrthoDB" id="8454588at2"/>
<proteinExistence type="predicted"/>
<dbReference type="AlphaFoldDB" id="A0A5B0E0L3"/>
<comment type="caution">
    <text evidence="1">The sequence shown here is derived from an EMBL/GenBank/DDBJ whole genome shotgun (WGS) entry which is preliminary data.</text>
</comment>
<dbReference type="RefSeq" id="WP_149298489.1">
    <property type="nucleotide sequence ID" value="NZ_VTWH01000001.1"/>
</dbReference>
<name>A0A5B0E0L3_9HYPH</name>
<dbReference type="GO" id="GO:0000160">
    <property type="term" value="P:phosphorelay signal transduction system"/>
    <property type="evidence" value="ECO:0007669"/>
    <property type="project" value="InterPro"/>
</dbReference>
<reference evidence="1 2" key="1">
    <citation type="submission" date="2019-08" db="EMBL/GenBank/DDBJ databases">
        <title>Aureimonas fodiniaquatilis sp. nov., isolated from a coal mine wastewater.</title>
        <authorList>
            <person name="Kim W."/>
        </authorList>
    </citation>
    <scope>NUCLEOTIDE SEQUENCE [LARGE SCALE GENOMIC DNA]</scope>
    <source>
        <strain evidence="1 2">CAU 1482</strain>
    </source>
</reference>
<accession>A0A5B0E0L3</accession>
<keyword evidence="2" id="KW-1185">Reference proteome</keyword>
<dbReference type="Proteomes" id="UP000324738">
    <property type="component" value="Unassembled WGS sequence"/>
</dbReference>
<dbReference type="InterPro" id="IPR036641">
    <property type="entry name" value="HPT_dom_sf"/>
</dbReference>
<organism evidence="1 2">
    <name type="scientific">Aureimonas fodinaquatilis</name>
    <dbReference type="NCBI Taxonomy" id="2565783"/>
    <lineage>
        <taxon>Bacteria</taxon>
        <taxon>Pseudomonadati</taxon>
        <taxon>Pseudomonadota</taxon>
        <taxon>Alphaproteobacteria</taxon>
        <taxon>Hyphomicrobiales</taxon>
        <taxon>Aurantimonadaceae</taxon>
        <taxon>Aureimonas</taxon>
    </lineage>
</organism>
<dbReference type="EMBL" id="VTWH01000001">
    <property type="protein sequence ID" value="KAA0972614.1"/>
    <property type="molecule type" value="Genomic_DNA"/>
</dbReference>
<dbReference type="Gene3D" id="1.20.120.160">
    <property type="entry name" value="HPT domain"/>
    <property type="match status" value="1"/>
</dbReference>
<evidence type="ECO:0008006" key="3">
    <source>
        <dbReference type="Google" id="ProtNLM"/>
    </source>
</evidence>
<sequence>MTLSAAISAPFQPVDTVPTAMRGPIDFAFLAGKSGGDRQVERNVLALLRSQIGLVLQRAPHASEQELRLMATAMRGAGRHVGAFAIADAASDVEKAAPAVLRLKMQAFTDALNEAATFLRTLD</sequence>
<dbReference type="SUPFAM" id="SSF47226">
    <property type="entry name" value="Histidine-containing phosphotransfer domain, HPT domain"/>
    <property type="match status" value="1"/>
</dbReference>
<evidence type="ECO:0000313" key="1">
    <source>
        <dbReference type="EMBL" id="KAA0972614.1"/>
    </source>
</evidence>
<evidence type="ECO:0000313" key="2">
    <source>
        <dbReference type="Proteomes" id="UP000324738"/>
    </source>
</evidence>
<protein>
    <recommendedName>
        <fullName evidence="3">Hpt domain-containing protein</fullName>
    </recommendedName>
</protein>